<organism evidence="2 3">
    <name type="scientific">Leptospira brenneri</name>
    <dbReference type="NCBI Taxonomy" id="2023182"/>
    <lineage>
        <taxon>Bacteria</taxon>
        <taxon>Pseudomonadati</taxon>
        <taxon>Spirochaetota</taxon>
        <taxon>Spirochaetia</taxon>
        <taxon>Leptospirales</taxon>
        <taxon>Leptospiraceae</taxon>
        <taxon>Leptospira</taxon>
    </lineage>
</organism>
<sequence>MKFLKTLLLGILICLTPLFAEDDILKKINDLKYQTGTISIGNKLATVRVPKGFKFLDAKQSQV</sequence>
<evidence type="ECO:0000313" key="2">
    <source>
        <dbReference type="EMBL" id="TGK96255.1"/>
    </source>
</evidence>
<feature type="chain" id="PRO_5022942520" evidence="1">
    <location>
        <begin position="21"/>
        <end position="63"/>
    </location>
</feature>
<gene>
    <name evidence="2" type="ORF">EHQ30_06520</name>
</gene>
<keyword evidence="1" id="KW-0732">Signal</keyword>
<evidence type="ECO:0000313" key="3">
    <source>
        <dbReference type="Proteomes" id="UP000297891"/>
    </source>
</evidence>
<dbReference type="Proteomes" id="UP000297891">
    <property type="component" value="Unassembled WGS sequence"/>
</dbReference>
<name>A0A5F1Z9I1_9LEPT</name>
<feature type="signal peptide" evidence="1">
    <location>
        <begin position="1"/>
        <end position="20"/>
    </location>
</feature>
<proteinExistence type="predicted"/>
<evidence type="ECO:0000256" key="1">
    <source>
        <dbReference type="SAM" id="SignalP"/>
    </source>
</evidence>
<reference evidence="2" key="1">
    <citation type="journal article" date="2019" name="PLoS Negl. Trop. Dis.">
        <title>Revisiting the worldwide diversity of Leptospira species in the environment.</title>
        <authorList>
            <person name="Vincent A.T."/>
            <person name="Schiettekatte O."/>
            <person name="Bourhy P."/>
            <person name="Veyrier F.J."/>
            <person name="Picardeau M."/>
        </authorList>
    </citation>
    <scope>NUCLEOTIDE SEQUENCE [LARGE SCALE GENOMIC DNA]</scope>
    <source>
        <strain evidence="2">201800277</strain>
    </source>
</reference>
<keyword evidence="3" id="KW-1185">Reference proteome</keyword>
<protein>
    <submittedName>
        <fullName evidence="2">Uncharacterized protein</fullName>
    </submittedName>
</protein>
<dbReference type="AlphaFoldDB" id="A0A5F1Z9I1"/>
<comment type="caution">
    <text evidence="2">The sequence shown here is derived from an EMBL/GenBank/DDBJ whole genome shotgun (WGS) entry which is preliminary data.</text>
</comment>
<accession>A0A5F1Z9I1</accession>
<dbReference type="OrthoDB" id="196355at2"/>
<dbReference type="EMBL" id="RQFP01000001">
    <property type="protein sequence ID" value="TGK96255.1"/>
    <property type="molecule type" value="Genomic_DNA"/>
</dbReference>